<reference evidence="2" key="1">
    <citation type="journal article" date="2019" name="Int. J. Syst. Evol. Microbiol.">
        <title>The Global Catalogue of Microorganisms (GCM) 10K type strain sequencing project: providing services to taxonomists for standard genome sequencing and annotation.</title>
        <authorList>
            <consortium name="The Broad Institute Genomics Platform"/>
            <consortium name="The Broad Institute Genome Sequencing Center for Infectious Disease"/>
            <person name="Wu L."/>
            <person name="Ma J."/>
        </authorList>
    </citation>
    <scope>NUCLEOTIDE SEQUENCE [LARGE SCALE GENOMIC DNA]</scope>
    <source>
        <strain evidence="2">JCM 18019</strain>
    </source>
</reference>
<keyword evidence="2" id="KW-1185">Reference proteome</keyword>
<evidence type="ECO:0000313" key="2">
    <source>
        <dbReference type="Proteomes" id="UP001500353"/>
    </source>
</evidence>
<evidence type="ECO:0008006" key="3">
    <source>
        <dbReference type="Google" id="ProtNLM"/>
    </source>
</evidence>
<protein>
    <recommendedName>
        <fullName evidence="3">Lipoprotein</fullName>
    </recommendedName>
</protein>
<dbReference type="RefSeq" id="WP_345208705.1">
    <property type="nucleotide sequence ID" value="NZ_BAABHX010000012.1"/>
</dbReference>
<accession>A0ABP9MV81</accession>
<dbReference type="PROSITE" id="PS51257">
    <property type="entry name" value="PROKAR_LIPOPROTEIN"/>
    <property type="match status" value="1"/>
</dbReference>
<dbReference type="Proteomes" id="UP001500353">
    <property type="component" value="Unassembled WGS sequence"/>
</dbReference>
<name>A0ABP9MV81_9FLAO</name>
<dbReference type="EMBL" id="BAABHX010000012">
    <property type="protein sequence ID" value="GAA5102618.1"/>
    <property type="molecule type" value="Genomic_DNA"/>
</dbReference>
<gene>
    <name evidence="1" type="ORF">GCM10023210_43800</name>
</gene>
<proteinExistence type="predicted"/>
<evidence type="ECO:0000313" key="1">
    <source>
        <dbReference type="EMBL" id="GAA5102618.1"/>
    </source>
</evidence>
<organism evidence="1 2">
    <name type="scientific">Chryseobacterium ginsengisoli</name>
    <dbReference type="NCBI Taxonomy" id="363853"/>
    <lineage>
        <taxon>Bacteria</taxon>
        <taxon>Pseudomonadati</taxon>
        <taxon>Bacteroidota</taxon>
        <taxon>Flavobacteriia</taxon>
        <taxon>Flavobacteriales</taxon>
        <taxon>Weeksellaceae</taxon>
        <taxon>Chryseobacterium group</taxon>
        <taxon>Chryseobacterium</taxon>
    </lineage>
</organism>
<sequence>MIQHLLKKSKLVLVFLIVLACKEQKTEIIKEYYFQSVKVNDKLEKEIFSYKEDLKRMQAAESNNLSLFFVKRNDSIFIEIGDYKPNLKMINMLGVEVMKKDTIYLFTDKNFKESNNFYKNQFGEKIKIITSSKPTFNHYDPHYRCLYIEGNNIKIQSYNNKCR</sequence>
<comment type="caution">
    <text evidence="1">The sequence shown here is derived from an EMBL/GenBank/DDBJ whole genome shotgun (WGS) entry which is preliminary data.</text>
</comment>